<evidence type="ECO:0000313" key="8">
    <source>
        <dbReference type="EMBL" id="MCY0095040.1"/>
    </source>
</evidence>
<feature type="domain" description="Methyl-accepting transducer" evidence="6">
    <location>
        <begin position="348"/>
        <end position="577"/>
    </location>
</feature>
<dbReference type="InterPro" id="IPR004090">
    <property type="entry name" value="Chemotax_Me-accpt_rcpt"/>
</dbReference>
<feature type="region of interest" description="Disordered" evidence="4">
    <location>
        <begin position="597"/>
        <end position="626"/>
    </location>
</feature>
<evidence type="ECO:0000256" key="2">
    <source>
        <dbReference type="ARBA" id="ARBA00029447"/>
    </source>
</evidence>
<keyword evidence="5" id="KW-0472">Membrane</keyword>
<organism evidence="8 9">
    <name type="scientific">Hoeflea ulvae</name>
    <dbReference type="NCBI Taxonomy" id="2983764"/>
    <lineage>
        <taxon>Bacteria</taxon>
        <taxon>Pseudomonadati</taxon>
        <taxon>Pseudomonadota</taxon>
        <taxon>Alphaproteobacteria</taxon>
        <taxon>Hyphomicrobiales</taxon>
        <taxon>Rhizobiaceae</taxon>
        <taxon>Hoeflea</taxon>
    </lineage>
</organism>
<dbReference type="InterPro" id="IPR003660">
    <property type="entry name" value="HAMP_dom"/>
</dbReference>
<dbReference type="Pfam" id="PF00015">
    <property type="entry name" value="MCPsignal"/>
    <property type="match status" value="1"/>
</dbReference>
<dbReference type="Proteomes" id="UP001081283">
    <property type="component" value="Unassembled WGS sequence"/>
</dbReference>
<evidence type="ECO:0000256" key="1">
    <source>
        <dbReference type="ARBA" id="ARBA00022500"/>
    </source>
</evidence>
<proteinExistence type="inferred from homology"/>
<keyword evidence="3" id="KW-0807">Transducer</keyword>
<dbReference type="Gene3D" id="6.10.340.10">
    <property type="match status" value="1"/>
</dbReference>
<dbReference type="PANTHER" id="PTHR43531:SF11">
    <property type="entry name" value="METHYL-ACCEPTING CHEMOTAXIS PROTEIN 3"/>
    <property type="match status" value="1"/>
</dbReference>
<keyword evidence="1" id="KW-0145">Chemotaxis</keyword>
<evidence type="ECO:0000256" key="5">
    <source>
        <dbReference type="SAM" id="Phobius"/>
    </source>
</evidence>
<evidence type="ECO:0000256" key="4">
    <source>
        <dbReference type="SAM" id="MobiDB-lite"/>
    </source>
</evidence>
<dbReference type="PANTHER" id="PTHR43531">
    <property type="entry name" value="PROTEIN ICFG"/>
    <property type="match status" value="1"/>
</dbReference>
<keyword evidence="5" id="KW-0812">Transmembrane</keyword>
<feature type="transmembrane region" description="Helical" evidence="5">
    <location>
        <begin position="185"/>
        <end position="208"/>
    </location>
</feature>
<dbReference type="SUPFAM" id="SSF158472">
    <property type="entry name" value="HAMP domain-like"/>
    <property type="match status" value="1"/>
</dbReference>
<keyword evidence="5" id="KW-1133">Transmembrane helix</keyword>
<dbReference type="RefSeq" id="WP_267612944.1">
    <property type="nucleotide sequence ID" value="NZ_JAOVZQ010000001.1"/>
</dbReference>
<evidence type="ECO:0000259" key="7">
    <source>
        <dbReference type="PROSITE" id="PS50885"/>
    </source>
</evidence>
<gene>
    <name evidence="8" type="ORF">OEG82_13545</name>
</gene>
<dbReference type="SMART" id="SM00283">
    <property type="entry name" value="MA"/>
    <property type="match status" value="1"/>
</dbReference>
<keyword evidence="9" id="KW-1185">Reference proteome</keyword>
<feature type="domain" description="HAMP" evidence="7">
    <location>
        <begin position="291"/>
        <end position="343"/>
    </location>
</feature>
<evidence type="ECO:0000259" key="6">
    <source>
        <dbReference type="PROSITE" id="PS50111"/>
    </source>
</evidence>
<name>A0ABT3YH29_9HYPH</name>
<dbReference type="InterPro" id="IPR051310">
    <property type="entry name" value="MCP_chemotaxis"/>
</dbReference>
<dbReference type="SMART" id="SM00304">
    <property type="entry name" value="HAMP"/>
    <property type="match status" value="2"/>
</dbReference>
<dbReference type="PROSITE" id="PS50111">
    <property type="entry name" value="CHEMOTAXIS_TRANSDUC_2"/>
    <property type="match status" value="1"/>
</dbReference>
<accession>A0ABT3YH29</accession>
<comment type="similarity">
    <text evidence="2">Belongs to the methyl-accepting chemotaxis (MCP) protein family.</text>
</comment>
<feature type="transmembrane region" description="Helical" evidence="5">
    <location>
        <begin position="9"/>
        <end position="29"/>
    </location>
</feature>
<dbReference type="SUPFAM" id="SSF58104">
    <property type="entry name" value="Methyl-accepting chemotaxis protein (MCP) signaling domain"/>
    <property type="match status" value="1"/>
</dbReference>
<feature type="domain" description="HAMP" evidence="7">
    <location>
        <begin position="210"/>
        <end position="263"/>
    </location>
</feature>
<feature type="region of interest" description="Disordered" evidence="4">
    <location>
        <begin position="265"/>
        <end position="286"/>
    </location>
</feature>
<dbReference type="CDD" id="cd11386">
    <property type="entry name" value="MCP_signal"/>
    <property type="match status" value="1"/>
</dbReference>
<dbReference type="CDD" id="cd06225">
    <property type="entry name" value="HAMP"/>
    <property type="match status" value="1"/>
</dbReference>
<comment type="caution">
    <text evidence="8">The sequence shown here is derived from an EMBL/GenBank/DDBJ whole genome shotgun (WGS) entry which is preliminary data.</text>
</comment>
<protein>
    <submittedName>
        <fullName evidence="8">Methyl-accepting chemotaxis protein</fullName>
    </submittedName>
</protein>
<dbReference type="Gene3D" id="1.10.287.950">
    <property type="entry name" value="Methyl-accepting chemotaxis protein"/>
    <property type="match status" value="1"/>
</dbReference>
<reference evidence="8" key="1">
    <citation type="submission" date="2022-10" db="EMBL/GenBank/DDBJ databases">
        <title>Hoeflea sp. J2-29, isolated from marine algae.</title>
        <authorList>
            <person name="Kristyanto S."/>
            <person name="Kim J.M."/>
            <person name="Jeon C.O."/>
        </authorList>
    </citation>
    <scope>NUCLEOTIDE SEQUENCE</scope>
    <source>
        <strain evidence="8">J2-29</strain>
    </source>
</reference>
<dbReference type="PRINTS" id="PR00260">
    <property type="entry name" value="CHEMTRNSDUCR"/>
</dbReference>
<evidence type="ECO:0000256" key="3">
    <source>
        <dbReference type="PROSITE-ProRule" id="PRU00284"/>
    </source>
</evidence>
<dbReference type="Pfam" id="PF00672">
    <property type="entry name" value="HAMP"/>
    <property type="match status" value="1"/>
</dbReference>
<evidence type="ECO:0000313" key="9">
    <source>
        <dbReference type="Proteomes" id="UP001081283"/>
    </source>
</evidence>
<dbReference type="PROSITE" id="PS50885">
    <property type="entry name" value="HAMP"/>
    <property type="match status" value="2"/>
</dbReference>
<dbReference type="EMBL" id="JAOVZQ010000001">
    <property type="protein sequence ID" value="MCY0095040.1"/>
    <property type="molecule type" value="Genomic_DNA"/>
</dbReference>
<dbReference type="InterPro" id="IPR004089">
    <property type="entry name" value="MCPsignal_dom"/>
</dbReference>
<sequence>MNLNIGRSLIAFGVVITVFLTALVTINTYTLSELKVSGQSHQQIARRKALIADTLSPPLYLVEAYMLVNEMTVHPATLETNTGKLEALRAQFDERKAYWQQSGLDQTLSTWLQDDILSKGDAFWAIVDDKVLPARLAGDPAATGQALDELQTAFHAHATAVETFEQLTSVALDAAEASAQATEELFFNLTLLAGGVTLLIFVGGLAVFRKRAIVPLTDMKNYMRILAGGDYSVEVPHADRKDEIGEMAQSVASFREAAIERISAKEHAEQQQAERRRLEDHAARSKAAADQDRVRVIETLTTGLEHLSAGNLNFRIEDALAADYEELRTVFNLSIASLGETIREISTTTDSVRLASSEIGAAADNLSQRTEQQAASLEETAAALDEITSAVKSSARRAEEASDMVGHAKSRAEESGKVMETAISAMETIADSSRQISQIISVIDDIAFQTNLLALNAGVEAARAGDAGRGFAVVAQEVRELAQRSANAAKEIKTLIRTSSDQVGTGVALVNETGTALCKIETQVLQINDLICSIVTGAREQSASLAEINAAINQMDQVTQQNAAMVEQTNAATQALSGEAVRLDSLVARFATGASAGRAAPRAIPQHPKAPVAATPLSRPAQSPARALGAKVASAFGLGTATKDPRDDQWDGF</sequence>